<feature type="transmembrane region" description="Helical" evidence="1">
    <location>
        <begin position="351"/>
        <end position="375"/>
    </location>
</feature>
<feature type="transmembrane region" description="Helical" evidence="1">
    <location>
        <begin position="204"/>
        <end position="226"/>
    </location>
</feature>
<dbReference type="Proteomes" id="UP000663828">
    <property type="component" value="Unassembled WGS sequence"/>
</dbReference>
<dbReference type="SUPFAM" id="SSF81321">
    <property type="entry name" value="Family A G protein-coupled receptor-like"/>
    <property type="match status" value="1"/>
</dbReference>
<accession>A0A816DLH7</accession>
<name>A0A816DLH7_ADIRI</name>
<evidence type="ECO:0008006" key="4">
    <source>
        <dbReference type="Google" id="ProtNLM"/>
    </source>
</evidence>
<protein>
    <recommendedName>
        <fullName evidence="4">G-protein coupled receptors family 1 profile domain-containing protein</fullName>
    </recommendedName>
</protein>
<feature type="transmembrane region" description="Helical" evidence="1">
    <location>
        <begin position="238"/>
        <end position="261"/>
    </location>
</feature>
<dbReference type="EMBL" id="CAJNOR010009016">
    <property type="protein sequence ID" value="CAF1640195.1"/>
    <property type="molecule type" value="Genomic_DNA"/>
</dbReference>
<proteinExistence type="predicted"/>
<feature type="transmembrane region" description="Helical" evidence="1">
    <location>
        <begin position="309"/>
        <end position="330"/>
    </location>
</feature>
<feature type="transmembrane region" description="Helical" evidence="1">
    <location>
        <begin position="273"/>
        <end position="289"/>
    </location>
</feature>
<dbReference type="AlphaFoldDB" id="A0A816DLH7"/>
<sequence>MFPNHTKYIRRPMYASVEITKSNIECKRQDLQPKIIPIPLVEQTCTDVADILPKDKKLKSNQKTIVYIKRTALPLVSTYCITTHKSQGQIAAIYVPLPPAKRLVDPIILPSFDYNILLMKRNKSQVAETEILDHVFQSDRLQSGDVNHDTWSDISIDGTDGSILFLLFNAYDETFTALVRILLFQTVIQRRNMSLIYIAQQITIYGGCCILIAGVFGNAIDIYIFSVVPSYRRNPAIFYFRIASITNIIFLMIHLSIRIALGFGIDVTRISTSWWFLHAIPAALFYDILPTTGMCEITNSNYATYRSAFLLGTLTLIPIIVTLLFGYLTYRNIHSVRALAEQHADQHIVRMTLFQVVLVNVCLIPYGIIVTYSYITKNQMKDASRLIHESFIVSLLTLWDYGYYSVTCYVFFISSPKFRRAIRDRILFCRSRNQIGNFGAA</sequence>
<keyword evidence="1" id="KW-0812">Transmembrane</keyword>
<comment type="caution">
    <text evidence="2">The sequence shown here is derived from an EMBL/GenBank/DDBJ whole genome shotgun (WGS) entry which is preliminary data.</text>
</comment>
<organism evidence="2 3">
    <name type="scientific">Adineta ricciae</name>
    <name type="common">Rotifer</name>
    <dbReference type="NCBI Taxonomy" id="249248"/>
    <lineage>
        <taxon>Eukaryota</taxon>
        <taxon>Metazoa</taxon>
        <taxon>Spiralia</taxon>
        <taxon>Gnathifera</taxon>
        <taxon>Rotifera</taxon>
        <taxon>Eurotatoria</taxon>
        <taxon>Bdelloidea</taxon>
        <taxon>Adinetida</taxon>
        <taxon>Adinetidae</taxon>
        <taxon>Adineta</taxon>
    </lineage>
</organism>
<feature type="transmembrane region" description="Helical" evidence="1">
    <location>
        <begin position="391"/>
        <end position="413"/>
    </location>
</feature>
<gene>
    <name evidence="2" type="ORF">XAT740_LOCUS53182</name>
</gene>
<evidence type="ECO:0000256" key="1">
    <source>
        <dbReference type="SAM" id="Phobius"/>
    </source>
</evidence>
<dbReference type="Gene3D" id="1.20.1070.10">
    <property type="entry name" value="Rhodopsin 7-helix transmembrane proteins"/>
    <property type="match status" value="1"/>
</dbReference>
<evidence type="ECO:0000313" key="3">
    <source>
        <dbReference type="Proteomes" id="UP000663828"/>
    </source>
</evidence>
<keyword evidence="1" id="KW-0472">Membrane</keyword>
<keyword evidence="3" id="KW-1185">Reference proteome</keyword>
<evidence type="ECO:0000313" key="2">
    <source>
        <dbReference type="EMBL" id="CAF1640195.1"/>
    </source>
</evidence>
<reference evidence="2" key="1">
    <citation type="submission" date="2021-02" db="EMBL/GenBank/DDBJ databases">
        <authorList>
            <person name="Nowell W R."/>
        </authorList>
    </citation>
    <scope>NUCLEOTIDE SEQUENCE</scope>
</reference>
<keyword evidence="1" id="KW-1133">Transmembrane helix</keyword>